<comment type="caution">
    <text evidence="2">The sequence shown here is derived from an EMBL/GenBank/DDBJ whole genome shotgun (WGS) entry which is preliminary data.</text>
</comment>
<feature type="compositionally biased region" description="Low complexity" evidence="1">
    <location>
        <begin position="676"/>
        <end position="693"/>
    </location>
</feature>
<feature type="compositionally biased region" description="Low complexity" evidence="1">
    <location>
        <begin position="418"/>
        <end position="431"/>
    </location>
</feature>
<gene>
    <name evidence="2" type="ORF">BD626DRAFT_494670</name>
</gene>
<feature type="region of interest" description="Disordered" evidence="1">
    <location>
        <begin position="670"/>
        <end position="707"/>
    </location>
</feature>
<feature type="region of interest" description="Disordered" evidence="1">
    <location>
        <begin position="1"/>
        <end position="151"/>
    </location>
</feature>
<feature type="region of interest" description="Disordered" evidence="1">
    <location>
        <begin position="398"/>
        <end position="431"/>
    </location>
</feature>
<dbReference type="Proteomes" id="UP000320762">
    <property type="component" value="Unassembled WGS sequence"/>
</dbReference>
<keyword evidence="3" id="KW-1185">Reference proteome</keyword>
<name>A0A550CFI1_9AGAR</name>
<evidence type="ECO:0000313" key="2">
    <source>
        <dbReference type="EMBL" id="TRM63553.1"/>
    </source>
</evidence>
<evidence type="ECO:0000256" key="1">
    <source>
        <dbReference type="SAM" id="MobiDB-lite"/>
    </source>
</evidence>
<dbReference type="OrthoDB" id="2804702at2759"/>
<feature type="compositionally biased region" description="Low complexity" evidence="1">
    <location>
        <begin position="941"/>
        <end position="950"/>
    </location>
</feature>
<proteinExistence type="predicted"/>
<dbReference type="AlphaFoldDB" id="A0A550CFI1"/>
<feature type="region of interest" description="Disordered" evidence="1">
    <location>
        <begin position="502"/>
        <end position="523"/>
    </location>
</feature>
<evidence type="ECO:0000313" key="3">
    <source>
        <dbReference type="Proteomes" id="UP000320762"/>
    </source>
</evidence>
<protein>
    <submittedName>
        <fullName evidence="2">Uncharacterized protein</fullName>
    </submittedName>
</protein>
<feature type="compositionally biased region" description="Pro residues" evidence="1">
    <location>
        <begin position="224"/>
        <end position="234"/>
    </location>
</feature>
<sequence length="958" mass="103200">MLAGKGSGSQLDPIELSDDEDTHFTATSSTTQNPPLAAQSHRNNAPREPSPAVASMRNKGGKRKREEEHPDAFVPRPPPKATTQASAQPTPKKNNKKKKDKHQQPPKQQKQHSSAIPPPATTKATRMSHAGHTASHGLPPTPSRAMGPASTHEQFFDTQFQSGWVNGMSAAGGSAVPPMPNMHGLPHKPDILMNEPIASTSNLHASHPVLPLRPAPALKSSPAAPQPRQKPPAAAPNSKKAKARPMTIGQEPDPDAKLAHGCISSDVYASLAPWSPDPERTLIMEFIPKVYRANPEWVSNWALSVCGVAPFVVTNRLSKDRAIIEFPSNALALSAWRSKRMNADLEKLRSESIKGQPRVDFIRVYWLVVNGQSPGYELAQRRQSEAQARAQAAAVIEPPSGTKLSRKQKQKQKAEDNSTQLLPPSTSAPLPLRVETSNLAELMSQALPLFTPVPPPSSVLVQPPPLALSSSPIIAPLPQASTSQQAQAVRPPRRQSSVIYTTPTSSPTFPPPPQTASLAQPATSTSEYVMSSPIRASPARLPASPTRPSMPPARQPASPIVIDLMDDDSGDSFQIAPTLSSPSAQKPTRDVMNVPQRERLPAGVRPAVDARATVAARQEAEMRLGFAQLHDPSAASSSSAVTPEPMVEDDRQDALRTENELRARVLQSLRSRPMMQQRHAPPLQPQPAATLQHRPAPSSDMQSPLSSALQHLPSFALPEVMNIIASSSSSRDVSQAELDYGDNYGESHGQGSFGQGIYGQGSYAPTSTLQASTSSLQASTSTLHASTSTLQAPTSAPQDDAVSFIKMAINGGELPPPSTMAQASSSWTQASFSQSTSMKRDASSLRTADPSAMKMNASMMNTDKMLFESTLKSAPPPPALTPKEMAARQQRLDKHIAASKYYLAQIDQGKTPEERNRFTKLLAELNRKYAADEARQPRRWPVIQQPPVIIDISDDETD</sequence>
<feature type="region of interest" description="Disordered" evidence="1">
    <location>
        <begin position="206"/>
        <end position="256"/>
    </location>
</feature>
<organism evidence="2 3">
    <name type="scientific">Schizophyllum amplum</name>
    <dbReference type="NCBI Taxonomy" id="97359"/>
    <lineage>
        <taxon>Eukaryota</taxon>
        <taxon>Fungi</taxon>
        <taxon>Dikarya</taxon>
        <taxon>Basidiomycota</taxon>
        <taxon>Agaricomycotina</taxon>
        <taxon>Agaricomycetes</taxon>
        <taxon>Agaricomycetidae</taxon>
        <taxon>Agaricales</taxon>
        <taxon>Schizophyllaceae</taxon>
        <taxon>Schizophyllum</taxon>
    </lineage>
</organism>
<feature type="compositionally biased region" description="Polar residues" evidence="1">
    <location>
        <begin position="24"/>
        <end position="34"/>
    </location>
</feature>
<feature type="compositionally biased region" description="Low complexity" evidence="1">
    <location>
        <begin position="210"/>
        <end position="223"/>
    </location>
</feature>
<dbReference type="EMBL" id="VDMD01000009">
    <property type="protein sequence ID" value="TRM63553.1"/>
    <property type="molecule type" value="Genomic_DNA"/>
</dbReference>
<reference evidence="2 3" key="1">
    <citation type="journal article" date="2019" name="New Phytol.">
        <title>Comparative genomics reveals unique wood-decay strategies and fruiting body development in the Schizophyllaceae.</title>
        <authorList>
            <person name="Almasi E."/>
            <person name="Sahu N."/>
            <person name="Krizsan K."/>
            <person name="Balint B."/>
            <person name="Kovacs G.M."/>
            <person name="Kiss B."/>
            <person name="Cseklye J."/>
            <person name="Drula E."/>
            <person name="Henrissat B."/>
            <person name="Nagy I."/>
            <person name="Chovatia M."/>
            <person name="Adam C."/>
            <person name="LaButti K."/>
            <person name="Lipzen A."/>
            <person name="Riley R."/>
            <person name="Grigoriev I.V."/>
            <person name="Nagy L.G."/>
        </authorList>
    </citation>
    <scope>NUCLEOTIDE SEQUENCE [LARGE SCALE GENOMIC DNA]</scope>
    <source>
        <strain evidence="2 3">NL-1724</strain>
    </source>
</reference>
<feature type="region of interest" description="Disordered" evidence="1">
    <location>
        <begin position="628"/>
        <end position="652"/>
    </location>
</feature>
<feature type="region of interest" description="Disordered" evidence="1">
    <location>
        <begin position="933"/>
        <end position="958"/>
    </location>
</feature>
<accession>A0A550CFI1</accession>